<dbReference type="Gene3D" id="1.20.58.220">
    <property type="entry name" value="Phosphate transport system protein phou homolog 2, domain 2"/>
    <property type="match status" value="1"/>
</dbReference>
<evidence type="ECO:0000256" key="1">
    <source>
        <dbReference type="ARBA" id="ARBA00008107"/>
    </source>
</evidence>
<feature type="domain" description="PhoU" evidence="2">
    <location>
        <begin position="121"/>
        <end position="209"/>
    </location>
</feature>
<dbReference type="PANTHER" id="PTHR42930:SF3">
    <property type="entry name" value="PHOSPHATE-SPECIFIC TRANSPORT SYSTEM ACCESSORY PROTEIN PHOU"/>
    <property type="match status" value="1"/>
</dbReference>
<dbReference type="PANTHER" id="PTHR42930">
    <property type="entry name" value="PHOSPHATE-SPECIFIC TRANSPORT SYSTEM ACCESSORY PROTEIN PHOU"/>
    <property type="match status" value="1"/>
</dbReference>
<dbReference type="GO" id="GO:0030643">
    <property type="term" value="P:intracellular phosphate ion homeostasis"/>
    <property type="evidence" value="ECO:0007669"/>
    <property type="project" value="InterPro"/>
</dbReference>
<dbReference type="Pfam" id="PF01895">
    <property type="entry name" value="PhoU"/>
    <property type="match status" value="1"/>
</dbReference>
<dbReference type="GO" id="GO:0045936">
    <property type="term" value="P:negative regulation of phosphate metabolic process"/>
    <property type="evidence" value="ECO:0007669"/>
    <property type="project" value="InterPro"/>
</dbReference>
<dbReference type="InterPro" id="IPR026022">
    <property type="entry name" value="PhoU_dom"/>
</dbReference>
<reference evidence="3 4" key="1">
    <citation type="submission" date="2020-05" db="EMBL/GenBank/DDBJ databases">
        <title>Sulfurimonas marisnigri, sp. nov., and Sulfurimonas baltica, sp. nov., manganese oxide reducing chemolithoautotrophs of the class Epsilonproteobacteria isolated from the pelagic redoxclines of the Black and Baltic Seas and emended description of the genus Sulfurimonas.</title>
        <authorList>
            <person name="Henkel J.V."/>
            <person name="Laudan C."/>
            <person name="Werner J."/>
            <person name="Neu T."/>
            <person name="Plewe S."/>
            <person name="Sproer C."/>
            <person name="Bunk B."/>
            <person name="Schulz-Vogt H.N."/>
        </authorList>
    </citation>
    <scope>NUCLEOTIDE SEQUENCE [LARGE SCALE GENOMIC DNA]</scope>
    <source>
        <strain evidence="3 4">GD2</strain>
    </source>
</reference>
<dbReference type="InterPro" id="IPR038078">
    <property type="entry name" value="PhoU-like_sf"/>
</dbReference>
<comment type="similarity">
    <text evidence="1">Belongs to the PhoU family.</text>
</comment>
<evidence type="ECO:0000259" key="2">
    <source>
        <dbReference type="Pfam" id="PF01895"/>
    </source>
</evidence>
<keyword evidence="4" id="KW-1185">Reference proteome</keyword>
<accession>A0A7S7LUV0</accession>
<evidence type="ECO:0000313" key="4">
    <source>
        <dbReference type="Proteomes" id="UP000593994"/>
    </source>
</evidence>
<dbReference type="RefSeq" id="WP_194369411.1">
    <property type="nucleotide sequence ID" value="NZ_CP054492.1"/>
</dbReference>
<dbReference type="InterPro" id="IPR028366">
    <property type="entry name" value="PhoU"/>
</dbReference>
<proteinExistence type="inferred from homology"/>
<dbReference type="AlphaFoldDB" id="A0A7S7LUV0"/>
<gene>
    <name evidence="3" type="ORF">HUE88_12210</name>
</gene>
<protein>
    <submittedName>
        <fullName evidence="3">PhoU family transcriptional regulator</fullName>
    </submittedName>
</protein>
<dbReference type="EMBL" id="CP054492">
    <property type="protein sequence ID" value="QOY51846.1"/>
    <property type="molecule type" value="Genomic_DNA"/>
</dbReference>
<dbReference type="KEGG" id="sbal:HUE88_12210"/>
<evidence type="ECO:0000313" key="3">
    <source>
        <dbReference type="EMBL" id="QOY51846.1"/>
    </source>
</evidence>
<sequence>MSTKYNNKIDEIRGLIATLLESIVSASQISLNSFIPISQDGYKLALEKLNNIELQGDTIDNEIIKTFALFGPEAVELRSLVAYLKMTNEIVRIGEGTRKYARRMREHSQSDCNLEPLSATISQLHKSTIKALEYILECFKDLDTCNIEDYYRKIMVEESKNDDIFSILEKEIMTIIIEEKELSQEYVKVLGTLRKLERSCDRSVNIANLMMYAKKGGELSLYR</sequence>
<organism evidence="3 4">
    <name type="scientific">Candidatus Sulfurimonas baltica</name>
    <dbReference type="NCBI Taxonomy" id="2740404"/>
    <lineage>
        <taxon>Bacteria</taxon>
        <taxon>Pseudomonadati</taxon>
        <taxon>Campylobacterota</taxon>
        <taxon>Epsilonproteobacteria</taxon>
        <taxon>Campylobacterales</taxon>
        <taxon>Sulfurimonadaceae</taxon>
        <taxon>Sulfurimonas</taxon>
    </lineage>
</organism>
<name>A0A7S7LUV0_9BACT</name>
<dbReference type="SUPFAM" id="SSF109755">
    <property type="entry name" value="PhoU-like"/>
    <property type="match status" value="1"/>
</dbReference>
<dbReference type="Proteomes" id="UP000593994">
    <property type="component" value="Chromosome"/>
</dbReference>